<sequence length="79" mass="8484">MQPTLKTTKTAKKTAPAIRNLANPQRTTLAHLDKKTGTPKPAALPEYAQELPSATANTRRTILMVAPEIQQLPEAVPAA</sequence>
<comment type="caution">
    <text evidence="1">The sequence shown here is derived from an EMBL/GenBank/DDBJ whole genome shotgun (WGS) entry which is preliminary data.</text>
</comment>
<dbReference type="EMBL" id="BMVC01000012">
    <property type="protein sequence ID" value="GHD05740.1"/>
    <property type="molecule type" value="Genomic_DNA"/>
</dbReference>
<reference evidence="1" key="1">
    <citation type="journal article" date="2014" name="Int. J. Syst. Evol. Microbiol.">
        <title>Complete genome sequence of Corynebacterium casei LMG S-19264T (=DSM 44701T), isolated from a smear-ripened cheese.</title>
        <authorList>
            <consortium name="US DOE Joint Genome Institute (JGI-PGF)"/>
            <person name="Walter F."/>
            <person name="Albersmeier A."/>
            <person name="Kalinowski J."/>
            <person name="Ruckert C."/>
        </authorList>
    </citation>
    <scope>NUCLEOTIDE SEQUENCE</scope>
    <source>
        <strain evidence="1">JCM 4637</strain>
    </source>
</reference>
<evidence type="ECO:0000313" key="2">
    <source>
        <dbReference type="Proteomes" id="UP000638353"/>
    </source>
</evidence>
<dbReference type="Proteomes" id="UP000638353">
    <property type="component" value="Unassembled WGS sequence"/>
</dbReference>
<evidence type="ECO:0000313" key="1">
    <source>
        <dbReference type="EMBL" id="GHD05740.1"/>
    </source>
</evidence>
<accession>A0A918X2M8</accession>
<name>A0A918X2M8_9ACTN</name>
<dbReference type="AlphaFoldDB" id="A0A918X2M8"/>
<reference evidence="1" key="2">
    <citation type="submission" date="2020-09" db="EMBL/GenBank/DDBJ databases">
        <authorList>
            <person name="Sun Q."/>
            <person name="Ohkuma M."/>
        </authorList>
    </citation>
    <scope>NUCLEOTIDE SEQUENCE</scope>
    <source>
        <strain evidence="1">JCM 4637</strain>
    </source>
</reference>
<protein>
    <submittedName>
        <fullName evidence="1">Uncharacterized protein</fullName>
    </submittedName>
</protein>
<proteinExistence type="predicted"/>
<organism evidence="1 2">
    <name type="scientific">Streptomyces finlayi</name>
    <dbReference type="NCBI Taxonomy" id="67296"/>
    <lineage>
        <taxon>Bacteria</taxon>
        <taxon>Bacillati</taxon>
        <taxon>Actinomycetota</taxon>
        <taxon>Actinomycetes</taxon>
        <taxon>Kitasatosporales</taxon>
        <taxon>Streptomycetaceae</taxon>
        <taxon>Streptomyces</taxon>
    </lineage>
</organism>
<dbReference type="RefSeq" id="WP_189825797.1">
    <property type="nucleotide sequence ID" value="NZ_BMVC01000012.1"/>
</dbReference>
<gene>
    <name evidence="1" type="ORF">GCM10010334_56670</name>
</gene>